<comment type="subcellular location">
    <subcellularLocation>
        <location evidence="1">Nucleus</location>
    </subcellularLocation>
</comment>
<dbReference type="GO" id="GO:0035825">
    <property type="term" value="P:homologous recombination"/>
    <property type="evidence" value="ECO:0007669"/>
    <property type="project" value="UniProtKB-ARBA"/>
</dbReference>
<feature type="compositionally biased region" description="Polar residues" evidence="11">
    <location>
        <begin position="332"/>
        <end position="356"/>
    </location>
</feature>
<dbReference type="GO" id="GO:0009556">
    <property type="term" value="P:microsporogenesis"/>
    <property type="evidence" value="ECO:0007669"/>
    <property type="project" value="UniProtKB-ARBA"/>
</dbReference>
<feature type="compositionally biased region" description="Polar residues" evidence="11">
    <location>
        <begin position="733"/>
        <end position="759"/>
    </location>
</feature>
<keyword evidence="6" id="KW-0498">Mitosis</keyword>
<feature type="compositionally biased region" description="Basic residues" evidence="11">
    <location>
        <begin position="453"/>
        <end position="462"/>
    </location>
</feature>
<comment type="function">
    <text evidence="10">Cohesin cofactor dispensable during the meiotic division but playing an important role in DNA repair by homologous recombination (HR) probably by helping SMC5/SMC6 complex. Regulator of sister chromatid cohesion in mitosis which may stabilize cohesin complex association with chromatin. May couple sister chromatid cohesion during mitosis to DNA replication. Cohesion ensures that chromosome partitioning is accurate in both meiotic and mitotic cells and plays an important role in DNA repair.</text>
</comment>
<proteinExistence type="inferred from homology"/>
<evidence type="ECO:0000256" key="4">
    <source>
        <dbReference type="ARBA" id="ARBA00022737"/>
    </source>
</evidence>
<feature type="compositionally biased region" description="Polar residues" evidence="11">
    <location>
        <begin position="561"/>
        <end position="573"/>
    </location>
</feature>
<gene>
    <name evidence="12" type="ORF">RGQ29_020607</name>
</gene>
<feature type="region of interest" description="Disordered" evidence="11">
    <location>
        <begin position="695"/>
        <end position="766"/>
    </location>
</feature>
<feature type="region of interest" description="Disordered" evidence="11">
    <location>
        <begin position="437"/>
        <end position="637"/>
    </location>
</feature>
<keyword evidence="4" id="KW-0677">Repeat</keyword>
<accession>A0AAN7FGN7</accession>
<evidence type="ECO:0000256" key="2">
    <source>
        <dbReference type="ARBA" id="ARBA00006254"/>
    </source>
</evidence>
<dbReference type="GO" id="GO:0005634">
    <property type="term" value="C:nucleus"/>
    <property type="evidence" value="ECO:0007669"/>
    <property type="project" value="UniProtKB-SubCell"/>
</dbReference>
<dbReference type="SUPFAM" id="SSF48371">
    <property type="entry name" value="ARM repeat"/>
    <property type="match status" value="1"/>
</dbReference>
<feature type="compositionally biased region" description="Basic and acidic residues" evidence="11">
    <location>
        <begin position="723"/>
        <end position="732"/>
    </location>
</feature>
<dbReference type="Proteomes" id="UP001324115">
    <property type="component" value="Unassembled WGS sequence"/>
</dbReference>
<keyword evidence="3" id="KW-0132">Cell division</keyword>
<reference evidence="12 13" key="1">
    <citation type="journal article" date="2023" name="G3 (Bethesda)">
        <title>A haplotype-resolved chromosome-scale genome for Quercus rubra L. provides insights into the genetics of adaptive traits for red oak species.</title>
        <authorList>
            <person name="Kapoor B."/>
            <person name="Jenkins J."/>
            <person name="Schmutz J."/>
            <person name="Zhebentyayeva T."/>
            <person name="Kuelheim C."/>
            <person name="Coggeshall M."/>
            <person name="Heim C."/>
            <person name="Lasky J.R."/>
            <person name="Leites L."/>
            <person name="Islam-Faridi N."/>
            <person name="Romero-Severson J."/>
            <person name="DeLeo V.L."/>
            <person name="Lucas S.M."/>
            <person name="Lazic D."/>
            <person name="Gailing O."/>
            <person name="Carlson J."/>
            <person name="Staton M."/>
        </authorList>
    </citation>
    <scope>NUCLEOTIDE SEQUENCE [LARGE SCALE GENOMIC DNA]</scope>
    <source>
        <strain evidence="12">Pseudo-F2</strain>
    </source>
</reference>
<dbReference type="PANTHER" id="PTHR12663">
    <property type="entry name" value="ANDROGEN INDUCED INHIBITOR OF PROLIFERATION AS3 / PDS5-RELATED"/>
    <property type="match status" value="1"/>
</dbReference>
<dbReference type="Gene3D" id="2.30.30.140">
    <property type="match status" value="1"/>
</dbReference>
<dbReference type="PANTHER" id="PTHR12663:SF69">
    <property type="entry name" value="SISTER CHROMATID COHESION PROTEIN PDS5 HOMOLOG E"/>
    <property type="match status" value="1"/>
</dbReference>
<keyword evidence="9" id="KW-0131">Cell cycle</keyword>
<dbReference type="InterPro" id="IPR016024">
    <property type="entry name" value="ARM-type_fold"/>
</dbReference>
<keyword evidence="13" id="KW-1185">Reference proteome</keyword>
<dbReference type="AlphaFoldDB" id="A0AAN7FGN7"/>
<evidence type="ECO:0000313" key="12">
    <source>
        <dbReference type="EMBL" id="KAK4590116.1"/>
    </source>
</evidence>
<name>A0AAN7FGN7_QUERU</name>
<dbReference type="SUPFAM" id="SSF63748">
    <property type="entry name" value="Tudor/PWWP/MBT"/>
    <property type="match status" value="1"/>
</dbReference>
<dbReference type="GO" id="GO:0006281">
    <property type="term" value="P:DNA repair"/>
    <property type="evidence" value="ECO:0007669"/>
    <property type="project" value="UniProtKB-KW"/>
</dbReference>
<organism evidence="12 13">
    <name type="scientific">Quercus rubra</name>
    <name type="common">Northern red oak</name>
    <name type="synonym">Quercus borealis</name>
    <dbReference type="NCBI Taxonomy" id="3512"/>
    <lineage>
        <taxon>Eukaryota</taxon>
        <taxon>Viridiplantae</taxon>
        <taxon>Streptophyta</taxon>
        <taxon>Embryophyta</taxon>
        <taxon>Tracheophyta</taxon>
        <taxon>Spermatophyta</taxon>
        <taxon>Magnoliopsida</taxon>
        <taxon>eudicotyledons</taxon>
        <taxon>Gunneridae</taxon>
        <taxon>Pentapetalae</taxon>
        <taxon>rosids</taxon>
        <taxon>fabids</taxon>
        <taxon>Fagales</taxon>
        <taxon>Fagaceae</taxon>
        <taxon>Quercus</taxon>
    </lineage>
</organism>
<dbReference type="Pfam" id="PF20168">
    <property type="entry name" value="PDS5"/>
    <property type="match status" value="1"/>
</dbReference>
<dbReference type="GO" id="GO:0051301">
    <property type="term" value="P:cell division"/>
    <property type="evidence" value="ECO:0007669"/>
    <property type="project" value="UniProtKB-KW"/>
</dbReference>
<feature type="compositionally biased region" description="Basic and acidic residues" evidence="11">
    <location>
        <begin position="627"/>
        <end position="637"/>
    </location>
</feature>
<evidence type="ECO:0000256" key="7">
    <source>
        <dbReference type="ARBA" id="ARBA00023204"/>
    </source>
</evidence>
<feature type="compositionally biased region" description="Basic and acidic residues" evidence="11">
    <location>
        <begin position="537"/>
        <end position="552"/>
    </location>
</feature>
<evidence type="ECO:0000313" key="13">
    <source>
        <dbReference type="Proteomes" id="UP001324115"/>
    </source>
</evidence>
<keyword evidence="7" id="KW-0234">DNA repair</keyword>
<evidence type="ECO:0000256" key="1">
    <source>
        <dbReference type="ARBA" id="ARBA00004123"/>
    </source>
</evidence>
<evidence type="ECO:0000256" key="10">
    <source>
        <dbReference type="ARBA" id="ARBA00058864"/>
    </source>
</evidence>
<feature type="region of interest" description="Disordered" evidence="11">
    <location>
        <begin position="271"/>
        <end position="290"/>
    </location>
</feature>
<evidence type="ECO:0000256" key="6">
    <source>
        <dbReference type="ARBA" id="ARBA00022776"/>
    </source>
</evidence>
<keyword evidence="5" id="KW-0227">DNA damage</keyword>
<feature type="region of interest" description="Disordered" evidence="11">
    <location>
        <begin position="384"/>
        <end position="417"/>
    </location>
</feature>
<evidence type="ECO:0000256" key="11">
    <source>
        <dbReference type="SAM" id="MobiDB-lite"/>
    </source>
</evidence>
<keyword evidence="8" id="KW-0539">Nucleus</keyword>
<evidence type="ECO:0000256" key="8">
    <source>
        <dbReference type="ARBA" id="ARBA00023242"/>
    </source>
</evidence>
<feature type="compositionally biased region" description="Basic residues" evidence="11">
    <location>
        <begin position="386"/>
        <end position="395"/>
    </location>
</feature>
<comment type="caution">
    <text evidence="12">The sequence shown here is derived from an EMBL/GenBank/DDBJ whole genome shotgun (WGS) entry which is preliminary data.</text>
</comment>
<dbReference type="GO" id="GO:0000785">
    <property type="term" value="C:chromatin"/>
    <property type="evidence" value="ECO:0007669"/>
    <property type="project" value="TreeGrafter"/>
</dbReference>
<protein>
    <submittedName>
        <fullName evidence="12">Uncharacterized protein</fullName>
    </submittedName>
</protein>
<dbReference type="InterPro" id="IPR039776">
    <property type="entry name" value="Pds5"/>
</dbReference>
<feature type="compositionally biased region" description="Polar residues" evidence="11">
    <location>
        <begin position="584"/>
        <end position="608"/>
    </location>
</feature>
<dbReference type="FunFam" id="2.30.30.140:FF:000033">
    <property type="entry name" value="Binding protein"/>
    <property type="match status" value="1"/>
</dbReference>
<dbReference type="EMBL" id="JAXUIC010000005">
    <property type="protein sequence ID" value="KAK4590116.1"/>
    <property type="molecule type" value="Genomic_DNA"/>
</dbReference>
<comment type="similarity">
    <text evidence="2">Belongs to the PDS5 family.</text>
</comment>
<sequence length="813" mass="89081">MTSFDKDLEEKLKESGSTLLNPPSSIDDLLTLLDKVENLLANVEQAPSKSMQDALLPSLKALISNELLRHAEMDVKVSVASCITEITRITAPDAPYDDEQMKEIFQLTVAAFEKLSHVSSRCYTKAVSILDTVAKVRSCLVMLDLECDALVVEMFQNFLKIIRSNHPHAVFSAMETIMTLVIDESEEISSDLLSPLLASVRKENQNVSPISWKLGEKVITNCAVKLKPYLKEAVGSMGIALDDYAQIVTSVCQSESAEHLADENRIGKRIVSSELPRTDPNEPSLVTKGLTSDTFKSAVINGTPTRNDENLKNVKSSKRLQSCRLTKHSKTVGASSNSEPDNLDSMQAAKSATESDSVPKKRGRKPNSLMKSEEGYDHSWICTGRKTSKLGRPRKSHDGGVDDSPSETPDAKAPSPLVLENVTEPSSLQPKTNEIITAASLSPDHCLPDASHPKRGRPKKIGNNKNQDANHHSLSMSKGGFLNAQVEEKALQSADVSLNKESEVTNNSDAKPQRHSRKVQIAIKINEETTQTPSRVVSEKEASDPSGPEEKLLQPSDMNVGVTNINNRSSIQTDSKKRKRKYASSETDITEASNCKTISKSATKSANGDESYLEESPKTKLRRKHAAKGEDSGKPDFDERLVGCKIKVWWPKDKTFYEGVVHSYDSVKKKHQVIYTDGDEEILNLKKERWEPIVDGVLPGGQETDLPKADASSDMPNKRRGKTKSESAKQEKPNSSSKMSGTSANVSKVDSAKSGGNSADDQELDNPIIVYECVNNPSRTVEGLKDVGHQKSTGKSSIERLKSGNSMKPKGFL</sequence>
<feature type="region of interest" description="Disordered" evidence="11">
    <location>
        <begin position="780"/>
        <end position="813"/>
    </location>
</feature>
<evidence type="ECO:0000256" key="9">
    <source>
        <dbReference type="ARBA" id="ARBA00023306"/>
    </source>
</evidence>
<dbReference type="GO" id="GO:0007064">
    <property type="term" value="P:mitotic sister chromatid cohesion"/>
    <property type="evidence" value="ECO:0007669"/>
    <property type="project" value="InterPro"/>
</dbReference>
<evidence type="ECO:0000256" key="3">
    <source>
        <dbReference type="ARBA" id="ARBA00022618"/>
    </source>
</evidence>
<feature type="region of interest" description="Disordered" evidence="11">
    <location>
        <begin position="297"/>
        <end position="372"/>
    </location>
</feature>
<feature type="compositionally biased region" description="Polar residues" evidence="11">
    <location>
        <begin position="463"/>
        <end position="476"/>
    </location>
</feature>
<evidence type="ECO:0000256" key="5">
    <source>
        <dbReference type="ARBA" id="ARBA00022763"/>
    </source>
</evidence>
<dbReference type="CDD" id="cd20404">
    <property type="entry name" value="Tudor_Agenet_AtEML-like"/>
    <property type="match status" value="1"/>
</dbReference>